<reference evidence="1" key="1">
    <citation type="submission" date="2022-11" db="EMBL/GenBank/DDBJ databases">
        <title>Centuries of genome instability and evolution in soft-shell clam transmissible cancer (bioRxiv).</title>
        <authorList>
            <person name="Hart S.F.M."/>
            <person name="Yonemitsu M.A."/>
            <person name="Giersch R.M."/>
            <person name="Beal B.F."/>
            <person name="Arriagada G."/>
            <person name="Davis B.W."/>
            <person name="Ostrander E.A."/>
            <person name="Goff S.P."/>
            <person name="Metzger M.J."/>
        </authorList>
    </citation>
    <scope>NUCLEOTIDE SEQUENCE</scope>
    <source>
        <strain evidence="1">MELC-2E11</strain>
        <tissue evidence="1">Siphon/mantle</tissue>
    </source>
</reference>
<gene>
    <name evidence="1" type="ORF">MAR_010440</name>
</gene>
<dbReference type="Proteomes" id="UP001164746">
    <property type="component" value="Chromosome 4"/>
</dbReference>
<organism evidence="1 2">
    <name type="scientific">Mya arenaria</name>
    <name type="common">Soft-shell clam</name>
    <dbReference type="NCBI Taxonomy" id="6604"/>
    <lineage>
        <taxon>Eukaryota</taxon>
        <taxon>Metazoa</taxon>
        <taxon>Spiralia</taxon>
        <taxon>Lophotrochozoa</taxon>
        <taxon>Mollusca</taxon>
        <taxon>Bivalvia</taxon>
        <taxon>Autobranchia</taxon>
        <taxon>Heteroconchia</taxon>
        <taxon>Euheterodonta</taxon>
        <taxon>Imparidentia</taxon>
        <taxon>Neoheterodontei</taxon>
        <taxon>Myida</taxon>
        <taxon>Myoidea</taxon>
        <taxon>Myidae</taxon>
        <taxon>Mya</taxon>
    </lineage>
</organism>
<protein>
    <submittedName>
        <fullName evidence="1">Uncharacterized protein</fullName>
    </submittedName>
</protein>
<accession>A0ABY7E508</accession>
<proteinExistence type="predicted"/>
<evidence type="ECO:0000313" key="1">
    <source>
        <dbReference type="EMBL" id="WAR03882.1"/>
    </source>
</evidence>
<keyword evidence="2" id="KW-1185">Reference proteome</keyword>
<evidence type="ECO:0000313" key="2">
    <source>
        <dbReference type="Proteomes" id="UP001164746"/>
    </source>
</evidence>
<sequence>MKYTGLQKLADDGCEALVEVKSLQLADIFVAVDHLQLDLLHPLPITQLAPVWNIKVLKESGGSVEALEILIGVDGDGVAVRGVELTRENLQIIVHALEVTQQPILQDAI</sequence>
<name>A0ABY7E508_MYAAR</name>
<dbReference type="EMBL" id="CP111015">
    <property type="protein sequence ID" value="WAR03882.1"/>
    <property type="molecule type" value="Genomic_DNA"/>
</dbReference>